<dbReference type="PROSITE" id="PS00028">
    <property type="entry name" value="ZINC_FINGER_C2H2_1"/>
    <property type="match status" value="1"/>
</dbReference>
<dbReference type="InterPro" id="IPR013087">
    <property type="entry name" value="Znf_C2H2_type"/>
</dbReference>
<evidence type="ECO:0000313" key="8">
    <source>
        <dbReference type="Proteomes" id="UP000499080"/>
    </source>
</evidence>
<accession>A0A4Y2HKX8</accession>
<evidence type="ECO:0000259" key="6">
    <source>
        <dbReference type="PROSITE" id="PS50157"/>
    </source>
</evidence>
<comment type="caution">
    <text evidence="7">The sequence shown here is derived from an EMBL/GenBank/DDBJ whole genome shotgun (WGS) entry which is preliminary data.</text>
</comment>
<dbReference type="EMBL" id="BGPR01002000">
    <property type="protein sequence ID" value="GBM65888.1"/>
    <property type="molecule type" value="Genomic_DNA"/>
</dbReference>
<feature type="domain" description="C2H2-type" evidence="6">
    <location>
        <begin position="12"/>
        <end position="41"/>
    </location>
</feature>
<sequence length="201" mass="23296">MKFLSVTDEKKYRCDFPDCTKCFKQSSQLKNHLLLHSTEKPFICPAEGCLVRYTHSSRICPSHSGLKLIKQPETSEEIRHRFYGDVENLTEAAKKWFEVYLSKRERKLPPASIKKRFDDVKSLQEILEDSIMKVTDSEEDISQDGIMKVTDSKEEIHQDENMLQEIRDGLLFYSFLKDLCQKGGDSKALFKKSCHAVIIPN</sequence>
<dbReference type="GO" id="GO:0045944">
    <property type="term" value="P:positive regulation of transcription by RNA polymerase II"/>
    <property type="evidence" value="ECO:0007669"/>
    <property type="project" value="UniProtKB-ARBA"/>
</dbReference>
<dbReference type="GO" id="GO:0000981">
    <property type="term" value="F:DNA-binding transcription factor activity, RNA polymerase II-specific"/>
    <property type="evidence" value="ECO:0007669"/>
    <property type="project" value="TreeGrafter"/>
</dbReference>
<evidence type="ECO:0000256" key="4">
    <source>
        <dbReference type="ARBA" id="ARBA00022833"/>
    </source>
</evidence>
<evidence type="ECO:0000256" key="5">
    <source>
        <dbReference type="PROSITE-ProRule" id="PRU00042"/>
    </source>
</evidence>
<evidence type="ECO:0000313" key="7">
    <source>
        <dbReference type="EMBL" id="GBM65888.1"/>
    </source>
</evidence>
<dbReference type="AlphaFoldDB" id="A0A4Y2HKX8"/>
<dbReference type="Gene3D" id="3.30.160.60">
    <property type="entry name" value="Classic Zinc Finger"/>
    <property type="match status" value="1"/>
</dbReference>
<dbReference type="PROSITE" id="PS50157">
    <property type="entry name" value="ZINC_FINGER_C2H2_2"/>
    <property type="match status" value="1"/>
</dbReference>
<keyword evidence="2" id="KW-0677">Repeat</keyword>
<protein>
    <submittedName>
        <fullName evidence="7">Zinc finger protein 367</fullName>
    </submittedName>
</protein>
<evidence type="ECO:0000256" key="1">
    <source>
        <dbReference type="ARBA" id="ARBA00022723"/>
    </source>
</evidence>
<dbReference type="GO" id="GO:0005634">
    <property type="term" value="C:nucleus"/>
    <property type="evidence" value="ECO:0007669"/>
    <property type="project" value="UniProtKB-ARBA"/>
</dbReference>
<dbReference type="PANTHER" id="PTHR19818:SF139">
    <property type="entry name" value="PAIR-RULE PROTEIN ODD-PAIRED"/>
    <property type="match status" value="1"/>
</dbReference>
<dbReference type="Proteomes" id="UP000499080">
    <property type="component" value="Unassembled WGS sequence"/>
</dbReference>
<dbReference type="SMART" id="SM00355">
    <property type="entry name" value="ZnF_C2H2"/>
    <property type="match status" value="1"/>
</dbReference>
<evidence type="ECO:0000256" key="3">
    <source>
        <dbReference type="ARBA" id="ARBA00022771"/>
    </source>
</evidence>
<keyword evidence="3 5" id="KW-0863">Zinc-finger</keyword>
<dbReference type="GO" id="GO:0008270">
    <property type="term" value="F:zinc ion binding"/>
    <property type="evidence" value="ECO:0007669"/>
    <property type="project" value="UniProtKB-KW"/>
</dbReference>
<evidence type="ECO:0000256" key="2">
    <source>
        <dbReference type="ARBA" id="ARBA00022737"/>
    </source>
</evidence>
<dbReference type="InterPro" id="IPR050329">
    <property type="entry name" value="GLI_C2H2-zinc-finger"/>
</dbReference>
<dbReference type="InterPro" id="IPR036236">
    <property type="entry name" value="Znf_C2H2_sf"/>
</dbReference>
<keyword evidence="1" id="KW-0479">Metal-binding</keyword>
<dbReference type="GO" id="GO:0000978">
    <property type="term" value="F:RNA polymerase II cis-regulatory region sequence-specific DNA binding"/>
    <property type="evidence" value="ECO:0007669"/>
    <property type="project" value="TreeGrafter"/>
</dbReference>
<organism evidence="7 8">
    <name type="scientific">Araneus ventricosus</name>
    <name type="common">Orbweaver spider</name>
    <name type="synonym">Epeira ventricosa</name>
    <dbReference type="NCBI Taxonomy" id="182803"/>
    <lineage>
        <taxon>Eukaryota</taxon>
        <taxon>Metazoa</taxon>
        <taxon>Ecdysozoa</taxon>
        <taxon>Arthropoda</taxon>
        <taxon>Chelicerata</taxon>
        <taxon>Arachnida</taxon>
        <taxon>Araneae</taxon>
        <taxon>Araneomorphae</taxon>
        <taxon>Entelegynae</taxon>
        <taxon>Araneoidea</taxon>
        <taxon>Araneidae</taxon>
        <taxon>Araneus</taxon>
    </lineage>
</organism>
<name>A0A4Y2HKX8_ARAVE</name>
<reference evidence="7 8" key="1">
    <citation type="journal article" date="2019" name="Sci. Rep.">
        <title>Orb-weaving spider Araneus ventricosus genome elucidates the spidroin gene catalogue.</title>
        <authorList>
            <person name="Kono N."/>
            <person name="Nakamura H."/>
            <person name="Ohtoshi R."/>
            <person name="Moran D.A.P."/>
            <person name="Shinohara A."/>
            <person name="Yoshida Y."/>
            <person name="Fujiwara M."/>
            <person name="Mori M."/>
            <person name="Tomita M."/>
            <person name="Arakawa K."/>
        </authorList>
    </citation>
    <scope>NUCLEOTIDE SEQUENCE [LARGE SCALE GENOMIC DNA]</scope>
</reference>
<dbReference type="PANTHER" id="PTHR19818">
    <property type="entry name" value="ZINC FINGER PROTEIN ZIC AND GLI"/>
    <property type="match status" value="1"/>
</dbReference>
<keyword evidence="8" id="KW-1185">Reference proteome</keyword>
<gene>
    <name evidence="7" type="primary">Znf367</name>
    <name evidence="7" type="ORF">AVEN_23921_1</name>
</gene>
<keyword evidence="4" id="KW-0862">Zinc</keyword>
<proteinExistence type="predicted"/>
<dbReference type="SUPFAM" id="SSF57667">
    <property type="entry name" value="beta-beta-alpha zinc fingers"/>
    <property type="match status" value="1"/>
</dbReference>
<dbReference type="OrthoDB" id="3437960at2759"/>